<feature type="DNA-binding region" description="H-T-H motif" evidence="4">
    <location>
        <begin position="29"/>
        <end position="48"/>
    </location>
</feature>
<comment type="caution">
    <text evidence="6">The sequence shown here is derived from an EMBL/GenBank/DDBJ whole genome shotgun (WGS) entry which is preliminary data.</text>
</comment>
<gene>
    <name evidence="6" type="ORF">BDZ31_002676</name>
</gene>
<dbReference type="SUPFAM" id="SSF46689">
    <property type="entry name" value="Homeodomain-like"/>
    <property type="match status" value="1"/>
</dbReference>
<dbReference type="SUPFAM" id="SSF48498">
    <property type="entry name" value="Tetracyclin repressor-like, C-terminal domain"/>
    <property type="match status" value="1"/>
</dbReference>
<dbReference type="InterPro" id="IPR050109">
    <property type="entry name" value="HTH-type_TetR-like_transc_reg"/>
</dbReference>
<dbReference type="EMBL" id="JACHNU010000003">
    <property type="protein sequence ID" value="MBB4663087.1"/>
    <property type="molecule type" value="Genomic_DNA"/>
</dbReference>
<sequence>MPVGTARPRDALLEELVALFLAEGFRDFTLAELAARLRCSKSTLYGLGHSKEQLTGNALKRFFRDATAAVEARTAAVADPADRIAEYLRAVADQLRPASTAFMADLAAHPLAREIYERNTALAAQRVSELIADGVRSGDFRDVHAAFVADTIAATMQRIQTGQVLAATGLRDADAYDELAALALDGIRSAPGRAE</sequence>
<keyword evidence="7" id="KW-1185">Reference proteome</keyword>
<evidence type="ECO:0000256" key="4">
    <source>
        <dbReference type="PROSITE-ProRule" id="PRU00335"/>
    </source>
</evidence>
<dbReference type="RefSeq" id="WP_183342812.1">
    <property type="nucleotide sequence ID" value="NZ_JACHNU010000003.1"/>
</dbReference>
<dbReference type="PANTHER" id="PTHR30055">
    <property type="entry name" value="HTH-TYPE TRANSCRIPTIONAL REGULATOR RUTR"/>
    <property type="match status" value="1"/>
</dbReference>
<dbReference type="InterPro" id="IPR001647">
    <property type="entry name" value="HTH_TetR"/>
</dbReference>
<dbReference type="Gene3D" id="1.10.10.60">
    <property type="entry name" value="Homeodomain-like"/>
    <property type="match status" value="1"/>
</dbReference>
<evidence type="ECO:0000259" key="5">
    <source>
        <dbReference type="PROSITE" id="PS50977"/>
    </source>
</evidence>
<name>A0A840IDP6_9ACTN</name>
<dbReference type="Proteomes" id="UP000585272">
    <property type="component" value="Unassembled WGS sequence"/>
</dbReference>
<evidence type="ECO:0000256" key="3">
    <source>
        <dbReference type="ARBA" id="ARBA00023163"/>
    </source>
</evidence>
<dbReference type="Gene3D" id="1.10.357.10">
    <property type="entry name" value="Tetracycline Repressor, domain 2"/>
    <property type="match status" value="1"/>
</dbReference>
<evidence type="ECO:0000256" key="2">
    <source>
        <dbReference type="ARBA" id="ARBA00023125"/>
    </source>
</evidence>
<keyword evidence="3" id="KW-0804">Transcription</keyword>
<dbReference type="GO" id="GO:0003700">
    <property type="term" value="F:DNA-binding transcription factor activity"/>
    <property type="evidence" value="ECO:0007669"/>
    <property type="project" value="TreeGrafter"/>
</dbReference>
<proteinExistence type="predicted"/>
<accession>A0A840IDP6</accession>
<keyword evidence="2 4" id="KW-0238">DNA-binding</keyword>
<feature type="domain" description="HTH tetR-type" evidence="5">
    <location>
        <begin position="6"/>
        <end position="66"/>
    </location>
</feature>
<evidence type="ECO:0000313" key="6">
    <source>
        <dbReference type="EMBL" id="MBB4663087.1"/>
    </source>
</evidence>
<protein>
    <submittedName>
        <fullName evidence="6">AcrR family transcriptional regulator</fullName>
    </submittedName>
</protein>
<reference evidence="6 7" key="1">
    <citation type="submission" date="2020-08" db="EMBL/GenBank/DDBJ databases">
        <title>Genomic Encyclopedia of Archaeal and Bacterial Type Strains, Phase II (KMG-II): from individual species to whole genera.</title>
        <authorList>
            <person name="Goeker M."/>
        </authorList>
    </citation>
    <scope>NUCLEOTIDE SEQUENCE [LARGE SCALE GENOMIC DNA]</scope>
    <source>
        <strain evidence="6 7">DSM 23288</strain>
    </source>
</reference>
<dbReference type="PROSITE" id="PS50977">
    <property type="entry name" value="HTH_TETR_2"/>
    <property type="match status" value="1"/>
</dbReference>
<dbReference type="AlphaFoldDB" id="A0A840IDP6"/>
<evidence type="ECO:0000256" key="1">
    <source>
        <dbReference type="ARBA" id="ARBA00023015"/>
    </source>
</evidence>
<dbReference type="InterPro" id="IPR036271">
    <property type="entry name" value="Tet_transcr_reg_TetR-rel_C_sf"/>
</dbReference>
<keyword evidence="1" id="KW-0805">Transcription regulation</keyword>
<dbReference type="InterPro" id="IPR009057">
    <property type="entry name" value="Homeodomain-like_sf"/>
</dbReference>
<dbReference type="PANTHER" id="PTHR30055:SF234">
    <property type="entry name" value="HTH-TYPE TRANSCRIPTIONAL REGULATOR BETI"/>
    <property type="match status" value="1"/>
</dbReference>
<evidence type="ECO:0000313" key="7">
    <source>
        <dbReference type="Proteomes" id="UP000585272"/>
    </source>
</evidence>
<organism evidence="6 7">
    <name type="scientific">Conexibacter arvalis</name>
    <dbReference type="NCBI Taxonomy" id="912552"/>
    <lineage>
        <taxon>Bacteria</taxon>
        <taxon>Bacillati</taxon>
        <taxon>Actinomycetota</taxon>
        <taxon>Thermoleophilia</taxon>
        <taxon>Solirubrobacterales</taxon>
        <taxon>Conexibacteraceae</taxon>
        <taxon>Conexibacter</taxon>
    </lineage>
</organism>
<dbReference type="GO" id="GO:0000976">
    <property type="term" value="F:transcription cis-regulatory region binding"/>
    <property type="evidence" value="ECO:0007669"/>
    <property type="project" value="TreeGrafter"/>
</dbReference>